<dbReference type="PANTHER" id="PTHR39441:SF1">
    <property type="entry name" value="DUF2252 DOMAIN-CONTAINING PROTEIN"/>
    <property type="match status" value="1"/>
</dbReference>
<sequence>MDDIRASTHANEQWLRATLGAEVVEADLAARRAKLADTPFTYLRAAYWRWVELLPESWTPKRPGAAVLAVGDIHLENFGTWRDGEGRLVWGVNDFDEAAVMPWPLDLLRLATSAHMAHDDPEAGDAAIDAAASAIMGGYGKGLERPRPIILDHDFAWLRQTVLVARSAEDQAAQEKARKTFWKKMASPKEPPATAPPARLLNALRAALPLGATEAGLWPRRAGAGSLGRPRWVMRAEWQGGPILREAKAMLPSAWVRLHGDGPIACRAAEAATGAYRAPDPCQSFLDGIAVRRLSPNNQKFEAGKHPEILFDPRMLKAMGRDLAAVHAATMGAARAITGEIAAGAPLDAEGKRLAKAARQLAQRLRQDQAEVPRSWRGEA</sequence>
<accession>A0ABS7A494</accession>
<organism evidence="1 2">
    <name type="scientific">Roseomonas alba</name>
    <dbReference type="NCBI Taxonomy" id="2846776"/>
    <lineage>
        <taxon>Bacteria</taxon>
        <taxon>Pseudomonadati</taxon>
        <taxon>Pseudomonadota</taxon>
        <taxon>Alphaproteobacteria</taxon>
        <taxon>Acetobacterales</taxon>
        <taxon>Roseomonadaceae</taxon>
        <taxon>Roseomonas</taxon>
    </lineage>
</organism>
<proteinExistence type="predicted"/>
<dbReference type="EMBL" id="JAHYBZ010000002">
    <property type="protein sequence ID" value="MBW6397124.1"/>
    <property type="molecule type" value="Genomic_DNA"/>
</dbReference>
<evidence type="ECO:0000313" key="2">
    <source>
        <dbReference type="Proteomes" id="UP001196565"/>
    </source>
</evidence>
<dbReference type="Pfam" id="PF10009">
    <property type="entry name" value="DUF2252"/>
    <property type="match status" value="1"/>
</dbReference>
<gene>
    <name evidence="1" type="ORF">KPL78_04650</name>
</gene>
<dbReference type="RefSeq" id="WP_219761757.1">
    <property type="nucleotide sequence ID" value="NZ_JAHYBZ010000002.1"/>
</dbReference>
<protein>
    <submittedName>
        <fullName evidence="1">DUF2252 domain-containing protein</fullName>
    </submittedName>
</protein>
<reference evidence="1 2" key="1">
    <citation type="submission" date="2021-07" db="EMBL/GenBank/DDBJ databases">
        <authorList>
            <person name="So Y."/>
        </authorList>
    </citation>
    <scope>NUCLEOTIDE SEQUENCE [LARGE SCALE GENOMIC DNA]</scope>
    <source>
        <strain evidence="1 2">HJA6</strain>
    </source>
</reference>
<name>A0ABS7A494_9PROT</name>
<comment type="caution">
    <text evidence="1">The sequence shown here is derived from an EMBL/GenBank/DDBJ whole genome shotgun (WGS) entry which is preliminary data.</text>
</comment>
<keyword evidence="2" id="KW-1185">Reference proteome</keyword>
<evidence type="ECO:0000313" key="1">
    <source>
        <dbReference type="EMBL" id="MBW6397124.1"/>
    </source>
</evidence>
<dbReference type="PANTHER" id="PTHR39441">
    <property type="entry name" value="DUF2252 DOMAIN-CONTAINING PROTEIN"/>
    <property type="match status" value="1"/>
</dbReference>
<dbReference type="Proteomes" id="UP001196565">
    <property type="component" value="Unassembled WGS sequence"/>
</dbReference>
<dbReference type="InterPro" id="IPR018721">
    <property type="entry name" value="DUF2252"/>
</dbReference>